<evidence type="ECO:0000313" key="3">
    <source>
        <dbReference type="Proteomes" id="UP001333110"/>
    </source>
</evidence>
<accession>A0AAN7N972</accession>
<reference evidence="2 3" key="1">
    <citation type="journal article" date="2023" name="J. Hered.">
        <title>Chromosome-level genome of the wood stork (Mycteria americana) provides insight into avian chromosome evolution.</title>
        <authorList>
            <person name="Flamio R. Jr."/>
            <person name="Ramstad K.M."/>
        </authorList>
    </citation>
    <scope>NUCLEOTIDE SEQUENCE [LARGE SCALE GENOMIC DNA]</scope>
    <source>
        <strain evidence="2">JAX WOST 10</strain>
    </source>
</reference>
<keyword evidence="3" id="KW-1185">Reference proteome</keyword>
<comment type="caution">
    <text evidence="2">The sequence shown here is derived from an EMBL/GenBank/DDBJ whole genome shotgun (WGS) entry which is preliminary data.</text>
</comment>
<dbReference type="Proteomes" id="UP001333110">
    <property type="component" value="Unassembled WGS sequence"/>
</dbReference>
<feature type="region of interest" description="Disordered" evidence="1">
    <location>
        <begin position="115"/>
        <end position="134"/>
    </location>
</feature>
<feature type="non-terminal residue" evidence="2">
    <location>
        <position position="134"/>
    </location>
</feature>
<gene>
    <name evidence="2" type="ORF">QYF61_013360</name>
</gene>
<organism evidence="2 3">
    <name type="scientific">Mycteria americana</name>
    <name type="common">Wood stork</name>
    <dbReference type="NCBI Taxonomy" id="33587"/>
    <lineage>
        <taxon>Eukaryota</taxon>
        <taxon>Metazoa</taxon>
        <taxon>Chordata</taxon>
        <taxon>Craniata</taxon>
        <taxon>Vertebrata</taxon>
        <taxon>Euteleostomi</taxon>
        <taxon>Archelosauria</taxon>
        <taxon>Archosauria</taxon>
        <taxon>Dinosauria</taxon>
        <taxon>Saurischia</taxon>
        <taxon>Theropoda</taxon>
        <taxon>Coelurosauria</taxon>
        <taxon>Aves</taxon>
        <taxon>Neognathae</taxon>
        <taxon>Neoaves</taxon>
        <taxon>Aequornithes</taxon>
        <taxon>Ciconiiformes</taxon>
        <taxon>Ciconiidae</taxon>
        <taxon>Mycteria</taxon>
    </lineage>
</organism>
<sequence>MVEVTTGLLETYPVNHATTQNTILGLERQVLWREGSEQVAMWDCSLWGEPTLEQRKSVRRKERQREKNCYVLNCKPPSPSLPCAAQGGRGVWSEGVKLSLGKVPLYNRYEALDVEGQSMDDVDDGPSTTPEVLP</sequence>
<protein>
    <submittedName>
        <fullName evidence="2">Uncharacterized protein</fullName>
    </submittedName>
</protein>
<evidence type="ECO:0000256" key="1">
    <source>
        <dbReference type="SAM" id="MobiDB-lite"/>
    </source>
</evidence>
<dbReference type="AlphaFoldDB" id="A0AAN7N972"/>
<dbReference type="EMBL" id="JAUNZN010000018">
    <property type="protein sequence ID" value="KAK4810952.1"/>
    <property type="molecule type" value="Genomic_DNA"/>
</dbReference>
<name>A0AAN7N972_MYCAM</name>
<proteinExistence type="predicted"/>
<evidence type="ECO:0000313" key="2">
    <source>
        <dbReference type="EMBL" id="KAK4810952.1"/>
    </source>
</evidence>